<dbReference type="Proteomes" id="UP001175271">
    <property type="component" value="Unassembled WGS sequence"/>
</dbReference>
<evidence type="ECO:0000256" key="1">
    <source>
        <dbReference type="SAM" id="MobiDB-lite"/>
    </source>
</evidence>
<dbReference type="EMBL" id="JAUCMV010000003">
    <property type="protein sequence ID" value="KAK0410635.1"/>
    <property type="molecule type" value="Genomic_DNA"/>
</dbReference>
<evidence type="ECO:0000313" key="2">
    <source>
        <dbReference type="EMBL" id="KAK0410635.1"/>
    </source>
</evidence>
<accession>A0AA39HRB2</accession>
<dbReference type="AlphaFoldDB" id="A0AA39HRB2"/>
<feature type="compositionally biased region" description="Basic and acidic residues" evidence="1">
    <location>
        <begin position="140"/>
        <end position="152"/>
    </location>
</feature>
<feature type="region of interest" description="Disordered" evidence="1">
    <location>
        <begin position="140"/>
        <end position="159"/>
    </location>
</feature>
<gene>
    <name evidence="2" type="ORF">QR680_005245</name>
</gene>
<name>A0AA39HRB2_9BILA</name>
<organism evidence="2 3">
    <name type="scientific">Steinernema hermaphroditum</name>
    <dbReference type="NCBI Taxonomy" id="289476"/>
    <lineage>
        <taxon>Eukaryota</taxon>
        <taxon>Metazoa</taxon>
        <taxon>Ecdysozoa</taxon>
        <taxon>Nematoda</taxon>
        <taxon>Chromadorea</taxon>
        <taxon>Rhabditida</taxon>
        <taxon>Tylenchina</taxon>
        <taxon>Panagrolaimomorpha</taxon>
        <taxon>Strongyloidoidea</taxon>
        <taxon>Steinernematidae</taxon>
        <taxon>Steinernema</taxon>
    </lineage>
</organism>
<protein>
    <submittedName>
        <fullName evidence="2">Uncharacterized protein</fullName>
    </submittedName>
</protein>
<comment type="caution">
    <text evidence="2">The sequence shown here is derived from an EMBL/GenBank/DDBJ whole genome shotgun (WGS) entry which is preliminary data.</text>
</comment>
<evidence type="ECO:0000313" key="3">
    <source>
        <dbReference type="Proteomes" id="UP001175271"/>
    </source>
</evidence>
<reference evidence="2" key="1">
    <citation type="submission" date="2023-06" db="EMBL/GenBank/DDBJ databases">
        <title>Genomic analysis of the entomopathogenic nematode Steinernema hermaphroditum.</title>
        <authorList>
            <person name="Schwarz E.M."/>
            <person name="Heppert J.K."/>
            <person name="Baniya A."/>
            <person name="Schwartz H.T."/>
            <person name="Tan C.-H."/>
            <person name="Antoshechkin I."/>
            <person name="Sternberg P.W."/>
            <person name="Goodrich-Blair H."/>
            <person name="Dillman A.R."/>
        </authorList>
    </citation>
    <scope>NUCLEOTIDE SEQUENCE</scope>
    <source>
        <strain evidence="2">PS9179</strain>
        <tissue evidence="2">Whole animal</tissue>
    </source>
</reference>
<proteinExistence type="predicted"/>
<keyword evidence="3" id="KW-1185">Reference proteome</keyword>
<sequence>MSASNGASVAPRILSNACLLFDDLMDQLIDGSNAVAQRNATKHYWERPGEVEKTVRGSEAAESALIRHISDTSRLSTTSFDESMVQRASAKTSSTTTSGDDSRFVVGLSDFEARRNQNYAFPTSNGAPSKDTYRTLCSRMEEGGGESERQESLYRSSDTNNSASILAEHLGYRLPSASASSTATDTFTMIPDYRAEPFWREKKCQLMHASKHRH</sequence>